<dbReference type="STRING" id="1802772.A3H60_01880"/>
<keyword evidence="1" id="KW-0472">Membrane</keyword>
<sequence>MPPEQNPLPPEQKHWTKTILIIVVIVIIGGGIYGYTSYLSKEGDGVQEIQESVTDTSTSSPTLTTSWQNYRNEEYGFEFRYPKDWIQQTNYQDDPSLVTVVSDPEIFAAIKDCYEGCGPDIWFFYYPNKDLEKYVSNKNNLIFDHKKITFANQNAYEATEGGYSSYFTILIQKDTAMYKILFFNRGAKKDLDDIDNQILSTFKFIE</sequence>
<organism evidence="2 3">
    <name type="scientific">Candidatus Zambryskibacteria bacterium RIFCSPLOWO2_02_FULL_44_12b</name>
    <dbReference type="NCBI Taxonomy" id="1802772"/>
    <lineage>
        <taxon>Bacteria</taxon>
        <taxon>Candidatus Zambryskiibacteriota</taxon>
    </lineage>
</organism>
<keyword evidence="1" id="KW-1133">Transmembrane helix</keyword>
<proteinExistence type="predicted"/>
<evidence type="ECO:0000256" key="1">
    <source>
        <dbReference type="SAM" id="Phobius"/>
    </source>
</evidence>
<reference evidence="2 3" key="1">
    <citation type="journal article" date="2016" name="Nat. Commun.">
        <title>Thousands of microbial genomes shed light on interconnected biogeochemical processes in an aquifer system.</title>
        <authorList>
            <person name="Anantharaman K."/>
            <person name="Brown C.T."/>
            <person name="Hug L.A."/>
            <person name="Sharon I."/>
            <person name="Castelle C.J."/>
            <person name="Probst A.J."/>
            <person name="Thomas B.C."/>
            <person name="Singh A."/>
            <person name="Wilkins M.J."/>
            <person name="Karaoz U."/>
            <person name="Brodie E.L."/>
            <person name="Williams K.H."/>
            <person name="Hubbard S.S."/>
            <person name="Banfield J.F."/>
        </authorList>
    </citation>
    <scope>NUCLEOTIDE SEQUENCE [LARGE SCALE GENOMIC DNA]</scope>
</reference>
<accession>A0A1G2UN75</accession>
<evidence type="ECO:0000313" key="3">
    <source>
        <dbReference type="Proteomes" id="UP000177202"/>
    </source>
</evidence>
<protein>
    <recommendedName>
        <fullName evidence="4">PsbP C-terminal domain-containing protein</fullName>
    </recommendedName>
</protein>
<evidence type="ECO:0000313" key="2">
    <source>
        <dbReference type="EMBL" id="OHB10858.1"/>
    </source>
</evidence>
<dbReference type="EMBL" id="MHWP01000004">
    <property type="protein sequence ID" value="OHB10858.1"/>
    <property type="molecule type" value="Genomic_DNA"/>
</dbReference>
<dbReference type="AlphaFoldDB" id="A0A1G2UN75"/>
<gene>
    <name evidence="2" type="ORF">A3H60_01880</name>
</gene>
<comment type="caution">
    <text evidence="2">The sequence shown here is derived from an EMBL/GenBank/DDBJ whole genome shotgun (WGS) entry which is preliminary data.</text>
</comment>
<dbReference type="Proteomes" id="UP000177202">
    <property type="component" value="Unassembled WGS sequence"/>
</dbReference>
<name>A0A1G2UN75_9BACT</name>
<keyword evidence="1" id="KW-0812">Transmembrane</keyword>
<feature type="transmembrane region" description="Helical" evidence="1">
    <location>
        <begin position="15"/>
        <end position="35"/>
    </location>
</feature>
<evidence type="ECO:0008006" key="4">
    <source>
        <dbReference type="Google" id="ProtNLM"/>
    </source>
</evidence>